<evidence type="ECO:0000256" key="1">
    <source>
        <dbReference type="SAM" id="MobiDB-lite"/>
    </source>
</evidence>
<dbReference type="Proteomes" id="UP000287651">
    <property type="component" value="Unassembled WGS sequence"/>
</dbReference>
<accession>A0A426ZYP3</accession>
<sequence>MKANNDGLPQSQGEAKAIESHAFARPHFAKKAEGLGRNPAQQAGAEQRVPEESVGCGDPVEEGAAKQQGLR</sequence>
<evidence type="ECO:0000313" key="3">
    <source>
        <dbReference type="Proteomes" id="UP000287651"/>
    </source>
</evidence>
<evidence type="ECO:0000313" key="2">
    <source>
        <dbReference type="EMBL" id="RRT69084.1"/>
    </source>
</evidence>
<name>A0A426ZYP3_ENSVE</name>
<dbReference type="EMBL" id="AMZH03004473">
    <property type="protein sequence ID" value="RRT69084.1"/>
    <property type="molecule type" value="Genomic_DNA"/>
</dbReference>
<comment type="caution">
    <text evidence="2">The sequence shown here is derived from an EMBL/GenBank/DDBJ whole genome shotgun (WGS) entry which is preliminary data.</text>
</comment>
<dbReference type="AlphaFoldDB" id="A0A426ZYP3"/>
<organism evidence="2 3">
    <name type="scientific">Ensete ventricosum</name>
    <name type="common">Abyssinian banana</name>
    <name type="synonym">Musa ensete</name>
    <dbReference type="NCBI Taxonomy" id="4639"/>
    <lineage>
        <taxon>Eukaryota</taxon>
        <taxon>Viridiplantae</taxon>
        <taxon>Streptophyta</taxon>
        <taxon>Embryophyta</taxon>
        <taxon>Tracheophyta</taxon>
        <taxon>Spermatophyta</taxon>
        <taxon>Magnoliopsida</taxon>
        <taxon>Liliopsida</taxon>
        <taxon>Zingiberales</taxon>
        <taxon>Musaceae</taxon>
        <taxon>Ensete</taxon>
    </lineage>
</organism>
<protein>
    <submittedName>
        <fullName evidence="2">Uncharacterized protein</fullName>
    </submittedName>
</protein>
<feature type="region of interest" description="Disordered" evidence="1">
    <location>
        <begin position="1"/>
        <end position="71"/>
    </location>
</feature>
<proteinExistence type="predicted"/>
<gene>
    <name evidence="2" type="ORF">B296_00035010</name>
</gene>
<reference evidence="2 3" key="1">
    <citation type="journal article" date="2014" name="Agronomy (Basel)">
        <title>A Draft Genome Sequence for Ensete ventricosum, the Drought-Tolerant Tree Against Hunger.</title>
        <authorList>
            <person name="Harrison J."/>
            <person name="Moore K.A."/>
            <person name="Paszkiewicz K."/>
            <person name="Jones T."/>
            <person name="Grant M."/>
            <person name="Ambacheew D."/>
            <person name="Muzemil S."/>
            <person name="Studholme D.J."/>
        </authorList>
    </citation>
    <scope>NUCLEOTIDE SEQUENCE [LARGE SCALE GENOMIC DNA]</scope>
</reference>